<evidence type="ECO:0000256" key="5">
    <source>
        <dbReference type="ARBA" id="ARBA00022737"/>
    </source>
</evidence>
<gene>
    <name evidence="11" type="ORF">GCK72_014278</name>
</gene>
<dbReference type="Pfam" id="PF07690">
    <property type="entry name" value="MFS_1"/>
    <property type="match status" value="1"/>
</dbReference>
<feature type="transmembrane region" description="Helical" evidence="9">
    <location>
        <begin position="6"/>
        <end position="23"/>
    </location>
</feature>
<organism evidence="11 12">
    <name type="scientific">Caenorhabditis remanei</name>
    <name type="common">Caenorhabditis vulgaris</name>
    <dbReference type="NCBI Taxonomy" id="31234"/>
    <lineage>
        <taxon>Eukaryota</taxon>
        <taxon>Metazoa</taxon>
        <taxon>Ecdysozoa</taxon>
        <taxon>Nematoda</taxon>
        <taxon>Chromadorea</taxon>
        <taxon>Rhabditida</taxon>
        <taxon>Rhabditina</taxon>
        <taxon>Rhabditomorpha</taxon>
        <taxon>Rhabditoidea</taxon>
        <taxon>Rhabditidae</taxon>
        <taxon>Peloderinae</taxon>
        <taxon>Caenorhabditis</taxon>
    </lineage>
</organism>
<dbReference type="PANTHER" id="PTHR43826">
    <property type="entry name" value="GLUCOSE-6-PHOSPHATE EXCHANGER SLC37A4"/>
    <property type="match status" value="1"/>
</dbReference>
<comment type="similarity">
    <text evidence="2">Belongs to the mitochondrial carrier (TC 2.A.29) family.</text>
</comment>
<comment type="subcellular location">
    <subcellularLocation>
        <location evidence="1">Endomembrane system</location>
        <topology evidence="1">Multi-pass membrane protein</topology>
    </subcellularLocation>
</comment>
<evidence type="ECO:0000256" key="2">
    <source>
        <dbReference type="ARBA" id="ARBA00006375"/>
    </source>
</evidence>
<feature type="domain" description="Major facilitator superfamily (MFS) profile" evidence="10">
    <location>
        <begin position="246"/>
        <end position="657"/>
    </location>
</feature>
<dbReference type="InterPro" id="IPR011701">
    <property type="entry name" value="MFS"/>
</dbReference>
<feature type="transmembrane region" description="Helical" evidence="9">
    <location>
        <begin position="515"/>
        <end position="535"/>
    </location>
</feature>
<dbReference type="Gene3D" id="1.20.1250.20">
    <property type="entry name" value="MFS general substrate transporter like domains"/>
    <property type="match status" value="1"/>
</dbReference>
<evidence type="ECO:0000256" key="6">
    <source>
        <dbReference type="ARBA" id="ARBA00022989"/>
    </source>
</evidence>
<dbReference type="EMBL" id="WUAV01000004">
    <property type="protein sequence ID" value="KAF1757821.1"/>
    <property type="molecule type" value="Genomic_DNA"/>
</dbReference>
<evidence type="ECO:0000256" key="9">
    <source>
        <dbReference type="SAM" id="Phobius"/>
    </source>
</evidence>
<feature type="repeat" description="Solcar" evidence="8">
    <location>
        <begin position="249"/>
        <end position="343"/>
    </location>
</feature>
<keyword evidence="3" id="KW-0813">Transport</keyword>
<evidence type="ECO:0000256" key="4">
    <source>
        <dbReference type="ARBA" id="ARBA00022692"/>
    </source>
</evidence>
<evidence type="ECO:0000256" key="8">
    <source>
        <dbReference type="PROSITE-ProRule" id="PRU00282"/>
    </source>
</evidence>
<evidence type="ECO:0000259" key="10">
    <source>
        <dbReference type="PROSITE" id="PS50850"/>
    </source>
</evidence>
<protein>
    <recommendedName>
        <fullName evidence="10">Major facilitator superfamily (MFS) profile domain-containing protein</fullName>
    </recommendedName>
</protein>
<feature type="repeat" description="Solcar" evidence="8">
    <location>
        <begin position="156"/>
        <end position="243"/>
    </location>
</feature>
<dbReference type="Pfam" id="PF00153">
    <property type="entry name" value="Mito_carr"/>
    <property type="match status" value="3"/>
</dbReference>
<dbReference type="PROSITE" id="PS50920">
    <property type="entry name" value="SOLCAR"/>
    <property type="match status" value="3"/>
</dbReference>
<feature type="transmembrane region" description="Helical" evidence="9">
    <location>
        <begin position="428"/>
        <end position="444"/>
    </location>
</feature>
<dbReference type="SUPFAM" id="SSF103506">
    <property type="entry name" value="Mitochondrial carrier"/>
    <property type="match status" value="1"/>
</dbReference>
<keyword evidence="7 8" id="KW-0472">Membrane</keyword>
<dbReference type="PANTHER" id="PTHR43826:SF3">
    <property type="entry name" value="GLUCOSE-6-PHOSPHATE EXCHANGER SLC37A4"/>
    <property type="match status" value="1"/>
</dbReference>
<dbReference type="InterPro" id="IPR002067">
    <property type="entry name" value="MCP"/>
</dbReference>
<dbReference type="Gene3D" id="1.50.40.10">
    <property type="entry name" value="Mitochondrial carrier domain"/>
    <property type="match status" value="1"/>
</dbReference>
<dbReference type="PRINTS" id="PR00926">
    <property type="entry name" value="MITOCARRIER"/>
</dbReference>
<feature type="transmembrane region" description="Helical" evidence="9">
    <location>
        <begin position="547"/>
        <end position="564"/>
    </location>
</feature>
<evidence type="ECO:0000256" key="3">
    <source>
        <dbReference type="ARBA" id="ARBA00022448"/>
    </source>
</evidence>
<dbReference type="PROSITE" id="PS50850">
    <property type="entry name" value="MFS"/>
    <property type="match status" value="1"/>
</dbReference>
<feature type="transmembrane region" description="Helical" evidence="9">
    <location>
        <begin position="603"/>
        <end position="623"/>
    </location>
</feature>
<dbReference type="GO" id="GO:0061513">
    <property type="term" value="F:glucose 6-phosphate:phosphate antiporter activity"/>
    <property type="evidence" value="ECO:0007669"/>
    <property type="project" value="TreeGrafter"/>
</dbReference>
<dbReference type="InterPro" id="IPR023395">
    <property type="entry name" value="MCP_dom_sf"/>
</dbReference>
<dbReference type="GeneID" id="9815590"/>
<proteinExistence type="inferred from homology"/>
<dbReference type="GO" id="GO:0005789">
    <property type="term" value="C:endoplasmic reticulum membrane"/>
    <property type="evidence" value="ECO:0007669"/>
    <property type="project" value="TreeGrafter"/>
</dbReference>
<dbReference type="GO" id="GO:0035435">
    <property type="term" value="P:phosphate ion transmembrane transport"/>
    <property type="evidence" value="ECO:0007669"/>
    <property type="project" value="TreeGrafter"/>
</dbReference>
<feature type="repeat" description="Solcar" evidence="8">
    <location>
        <begin position="52"/>
        <end position="144"/>
    </location>
</feature>
<evidence type="ECO:0000256" key="7">
    <source>
        <dbReference type="ARBA" id="ARBA00023136"/>
    </source>
</evidence>
<dbReference type="KEGG" id="crq:GCK72_014278"/>
<keyword evidence="4 8" id="KW-0812">Transmembrane</keyword>
<name>A0A6A5GT85_CAERE</name>
<dbReference type="SUPFAM" id="SSF103473">
    <property type="entry name" value="MFS general substrate transporter"/>
    <property type="match status" value="1"/>
</dbReference>
<accession>A0A6A5GT85</accession>
<evidence type="ECO:0000313" key="11">
    <source>
        <dbReference type="EMBL" id="KAF1757821.1"/>
    </source>
</evidence>
<keyword evidence="5" id="KW-0677">Repeat</keyword>
<keyword evidence="6 9" id="KW-1133">Transmembrane helix</keyword>
<dbReference type="InterPro" id="IPR036259">
    <property type="entry name" value="MFS_trans_sf"/>
</dbReference>
<feature type="transmembrane region" description="Helical" evidence="9">
    <location>
        <begin position="395"/>
        <end position="416"/>
    </location>
</feature>
<comment type="caution">
    <text evidence="11">The sequence shown here is derived from an EMBL/GenBank/DDBJ whole genome shotgun (WGS) entry which is preliminary data.</text>
</comment>
<evidence type="ECO:0000256" key="1">
    <source>
        <dbReference type="ARBA" id="ARBA00004127"/>
    </source>
</evidence>
<feature type="transmembrane region" description="Helical" evidence="9">
    <location>
        <begin position="570"/>
        <end position="591"/>
    </location>
</feature>
<feature type="transmembrane region" description="Helical" evidence="9">
    <location>
        <begin position="340"/>
        <end position="362"/>
    </location>
</feature>
<dbReference type="InterPro" id="IPR051337">
    <property type="entry name" value="OPA_Antiporter"/>
</dbReference>
<dbReference type="CTD" id="9815590"/>
<dbReference type="Proteomes" id="UP000483820">
    <property type="component" value="Chromosome IV"/>
</dbReference>
<feature type="transmembrane region" description="Helical" evidence="9">
    <location>
        <begin position="629"/>
        <end position="649"/>
    </location>
</feature>
<dbReference type="InterPro" id="IPR020846">
    <property type="entry name" value="MFS_dom"/>
</dbReference>
<dbReference type="RefSeq" id="XP_003100753.2">
    <property type="nucleotide sequence ID" value="XM_003100705.2"/>
</dbReference>
<sequence length="668" mass="73940">MLASTNYVKFTAVFCIYVAYVLFRRLPIVFLSQIHTEISISNDDIEAINEPLTSAEYSEAGLASGIVTRMIIQPLDVLKIRFQLQEEPIRGRKSGKYKGVMQSVFLITREEGAQAFWKGHIPAQGLSATYGLVQFSSFEWLSRHAARFIPSDDQSVRSTSDFMCGALSGCLAMTAAMPLDVIRTRLVAQKSGHAVYTGTMHAVRHIWEKEGIAGYFRGWVPSVVQIAPFTGMQFALYNCFMDLWPFTGYESTGALFSGAMAGTVAKTVLYPLDMVRHRLQMNGFDRAGFGKTSNYSQGLFKTIMMVVRNESRIVSIHAAACTVSKLIFGSAADRTSNSRLLIGGVLLCCTSSICLAFANAVWQIELVMAMIGSVQGAGWVPATKLIATWFDDSSYATMFSLLGCGSTLAGLILPFFKNFYWRTIEFNTGFLVLIFSFICKRWIITEDAIRKEVKPVKKSELEAEKLIGIKTIVKSTVMWHIASIYFFSMELRTICETWVPLYLQEKNYSPDGFQFLYELGGLTGILMSGFILDRLGSKIGIDQSRRLLGVLFTTAMMIVAVGVFKCEDYTSILGFFIGFFVNGSFNVWCLIGSQAGTKSVAGTVSAFISFIASIGSIFAGSPLAHLIDIFSFNMFGVLFATQIILVLSISSLRIPLRMEPTSIEKKSD</sequence>
<dbReference type="InterPro" id="IPR018108">
    <property type="entry name" value="MCP_transmembrane"/>
</dbReference>
<reference evidence="11 12" key="1">
    <citation type="submission" date="2019-12" db="EMBL/GenBank/DDBJ databases">
        <title>Chromosome-level assembly of the Caenorhabditis remanei genome.</title>
        <authorList>
            <person name="Teterina A.A."/>
            <person name="Willis J.H."/>
            <person name="Phillips P.C."/>
        </authorList>
    </citation>
    <scope>NUCLEOTIDE SEQUENCE [LARGE SCALE GENOMIC DNA]</scope>
    <source>
        <strain evidence="11 12">PX506</strain>
        <tissue evidence="11">Whole organism</tissue>
    </source>
</reference>
<evidence type="ECO:0000313" key="12">
    <source>
        <dbReference type="Proteomes" id="UP000483820"/>
    </source>
</evidence>
<dbReference type="AlphaFoldDB" id="A0A6A5GT85"/>